<protein>
    <recommendedName>
        <fullName evidence="4">Protein kinase domain-containing protein</fullName>
    </recommendedName>
</protein>
<dbReference type="Proteomes" id="UP000192247">
    <property type="component" value="Unassembled WGS sequence"/>
</dbReference>
<dbReference type="GO" id="GO:0005524">
    <property type="term" value="F:ATP binding"/>
    <property type="evidence" value="ECO:0007669"/>
    <property type="project" value="UniProtKB-KW"/>
</dbReference>
<feature type="compositionally biased region" description="Basic and acidic residues" evidence="3">
    <location>
        <begin position="596"/>
        <end position="619"/>
    </location>
</feature>
<evidence type="ECO:0000313" key="6">
    <source>
        <dbReference type="Proteomes" id="UP000192247"/>
    </source>
</evidence>
<feature type="non-terminal residue" evidence="5">
    <location>
        <position position="1"/>
    </location>
</feature>
<feature type="domain" description="Protein kinase" evidence="4">
    <location>
        <begin position="1"/>
        <end position="171"/>
    </location>
</feature>
<sequence>QLPLLDFCALSGVSEEHARRYFSQILSAIIYCHKLHVVHRDLKPENVVFFDKLGVVKLTDFGFSNKFLPGEKLETSCGSLAYSAPEILLGDSYDAPKVDIWSLGVLLYMLVVGRAPFQQANDSETLTMIMDCKYHVPEHVSSQCKALIGKMLVRTPEKRAGLEQIADDEWLRGLDLVQLDTGPLVSREQLSEEEHQLIVHKMVQGNIASKEQIHEALEENTYDHITATYFLLAERKLRSARLGVKTPTRSRKQMLAQPPRVAPGIQTSTGVTTTASTVVTAGSGTTDYGCVGGTATATPATAFSGPTHFNNNNNNNNNYHNNNNTNSNNNNNNNNVNPVTSNSSAEVVSNSIRPMLNSSTSWTSAFVDSGAVAAASALTAVGGSSLDALSVPSRLTRKCSVVREGEEDESGSSTASSLRANMVASPAASAIHATVQIEAVSSPISEEDLPSCGRPPPTGGASGVRQMLSLPTGTVTTGSTSQQQLCSSAGSTGDDSIGSHDVNQQLSPAGQPVGRKLHAVKSSPQLLQSAGTAASSAAGSGGGSAALAGGVATAPGGGFAAQPNARAGNLAGGHSTAPRHRRLSCSSSEDDDDEDPTFRRLERSKQEEDTELEGRRRDSIAAQINRERRASALSVAATPPVATPETETLPVLNLCHLVRHDSVQFMDKSDSSSVHGGPTGNETLRDAVSLRESHRFDRFEGHAGPKDEVVVQAILPSPQLAQSKSLDASMSKSISASITNNNNNNNNHHHQGGKNRTKRLVDVKLASKCCSIC</sequence>
<feature type="region of interest" description="Disordered" evidence="3">
    <location>
        <begin position="736"/>
        <end position="756"/>
    </location>
</feature>
<dbReference type="SUPFAM" id="SSF56112">
    <property type="entry name" value="Protein kinase-like (PK-like)"/>
    <property type="match status" value="1"/>
</dbReference>
<evidence type="ECO:0000256" key="1">
    <source>
        <dbReference type="ARBA" id="ARBA00022741"/>
    </source>
</evidence>
<feature type="region of interest" description="Disordered" evidence="3">
    <location>
        <begin position="246"/>
        <end position="267"/>
    </location>
</feature>
<feature type="region of interest" description="Disordered" evidence="3">
    <location>
        <begin position="563"/>
        <end position="619"/>
    </location>
</feature>
<evidence type="ECO:0000256" key="3">
    <source>
        <dbReference type="SAM" id="MobiDB-lite"/>
    </source>
</evidence>
<dbReference type="Gene3D" id="1.10.510.10">
    <property type="entry name" value="Transferase(Phosphotransferase) domain 1"/>
    <property type="match status" value="1"/>
</dbReference>
<evidence type="ECO:0000259" key="4">
    <source>
        <dbReference type="PROSITE" id="PS50011"/>
    </source>
</evidence>
<feature type="compositionally biased region" description="Low complexity" evidence="3">
    <location>
        <begin position="310"/>
        <end position="337"/>
    </location>
</feature>
<dbReference type="FunFam" id="1.10.510.10:FF:000571">
    <property type="entry name" value="Maternal embryonic leucine zipper kinase"/>
    <property type="match status" value="1"/>
</dbReference>
<dbReference type="GO" id="GO:0004674">
    <property type="term" value="F:protein serine/threonine kinase activity"/>
    <property type="evidence" value="ECO:0007669"/>
    <property type="project" value="TreeGrafter"/>
</dbReference>
<reference evidence="5 6" key="1">
    <citation type="journal article" date="2017" name="Gigascience">
        <title>Draft genome of the honey bee ectoparasitic mite, Tropilaelaps mercedesae, is shaped by the parasitic life history.</title>
        <authorList>
            <person name="Dong X."/>
            <person name="Armstrong S.D."/>
            <person name="Xia D."/>
            <person name="Makepeace B.L."/>
            <person name="Darby A.C."/>
            <person name="Kadowaki T."/>
        </authorList>
    </citation>
    <scope>NUCLEOTIDE SEQUENCE [LARGE SCALE GENOMIC DNA]</scope>
    <source>
        <strain evidence="5">Wuxi-XJTLU</strain>
    </source>
</reference>
<dbReference type="InterPro" id="IPR011009">
    <property type="entry name" value="Kinase-like_dom_sf"/>
</dbReference>
<dbReference type="SMART" id="SM00220">
    <property type="entry name" value="S_TKc"/>
    <property type="match status" value="1"/>
</dbReference>
<feature type="region of interest" description="Disordered" evidence="3">
    <location>
        <begin position="443"/>
        <end position="513"/>
    </location>
</feature>
<dbReference type="InParanoid" id="A0A1V9X5B0"/>
<gene>
    <name evidence="5" type="ORF">BIW11_12747</name>
</gene>
<feature type="compositionally biased region" description="Low complexity" evidence="3">
    <location>
        <begin position="468"/>
        <end position="485"/>
    </location>
</feature>
<dbReference type="PROSITE" id="PS00108">
    <property type="entry name" value="PROTEIN_KINASE_ST"/>
    <property type="match status" value="1"/>
</dbReference>
<keyword evidence="2" id="KW-0067">ATP-binding</keyword>
<dbReference type="PROSITE" id="PS50011">
    <property type="entry name" value="PROTEIN_KINASE_DOM"/>
    <property type="match status" value="1"/>
</dbReference>
<dbReference type="STRING" id="418985.A0A1V9X5B0"/>
<name>A0A1V9X5B0_9ACAR</name>
<dbReference type="CDD" id="cd14339">
    <property type="entry name" value="UBA_SNRK"/>
    <property type="match status" value="1"/>
</dbReference>
<proteinExistence type="predicted"/>
<evidence type="ECO:0000313" key="5">
    <source>
        <dbReference type="EMBL" id="OQR68687.1"/>
    </source>
</evidence>
<keyword evidence="6" id="KW-1185">Reference proteome</keyword>
<dbReference type="InterPro" id="IPR008271">
    <property type="entry name" value="Ser/Thr_kinase_AS"/>
</dbReference>
<keyword evidence="1" id="KW-0547">Nucleotide-binding</keyword>
<dbReference type="EMBL" id="MNPL01023503">
    <property type="protein sequence ID" value="OQR68687.1"/>
    <property type="molecule type" value="Genomic_DNA"/>
</dbReference>
<feature type="compositionally biased region" description="Basic residues" evidence="3">
    <location>
        <begin position="747"/>
        <end position="756"/>
    </location>
</feature>
<feature type="region of interest" description="Disordered" evidence="3">
    <location>
        <begin position="304"/>
        <end position="346"/>
    </location>
</feature>
<dbReference type="PANTHER" id="PTHR24346">
    <property type="entry name" value="MAP/MICROTUBULE AFFINITY-REGULATING KINASE"/>
    <property type="match status" value="1"/>
</dbReference>
<dbReference type="Pfam" id="PF00069">
    <property type="entry name" value="Pkinase"/>
    <property type="match status" value="1"/>
</dbReference>
<dbReference type="GO" id="GO:0035556">
    <property type="term" value="P:intracellular signal transduction"/>
    <property type="evidence" value="ECO:0007669"/>
    <property type="project" value="TreeGrafter"/>
</dbReference>
<dbReference type="PANTHER" id="PTHR24346:SF45">
    <property type="entry name" value="PROTEIN KINASE DOMAIN-CONTAINING PROTEIN"/>
    <property type="match status" value="1"/>
</dbReference>
<dbReference type="AlphaFoldDB" id="A0A1V9X5B0"/>
<accession>A0A1V9X5B0</accession>
<organism evidence="5 6">
    <name type="scientific">Tropilaelaps mercedesae</name>
    <dbReference type="NCBI Taxonomy" id="418985"/>
    <lineage>
        <taxon>Eukaryota</taxon>
        <taxon>Metazoa</taxon>
        <taxon>Ecdysozoa</taxon>
        <taxon>Arthropoda</taxon>
        <taxon>Chelicerata</taxon>
        <taxon>Arachnida</taxon>
        <taxon>Acari</taxon>
        <taxon>Parasitiformes</taxon>
        <taxon>Mesostigmata</taxon>
        <taxon>Gamasina</taxon>
        <taxon>Dermanyssoidea</taxon>
        <taxon>Laelapidae</taxon>
        <taxon>Tropilaelaps</taxon>
    </lineage>
</organism>
<dbReference type="OrthoDB" id="193931at2759"/>
<dbReference type="InterPro" id="IPR000719">
    <property type="entry name" value="Prot_kinase_dom"/>
</dbReference>
<comment type="caution">
    <text evidence="5">The sequence shown here is derived from an EMBL/GenBank/DDBJ whole genome shotgun (WGS) entry which is preliminary data.</text>
</comment>
<dbReference type="GO" id="GO:0005737">
    <property type="term" value="C:cytoplasm"/>
    <property type="evidence" value="ECO:0007669"/>
    <property type="project" value="TreeGrafter"/>
</dbReference>
<evidence type="ECO:0000256" key="2">
    <source>
        <dbReference type="ARBA" id="ARBA00022840"/>
    </source>
</evidence>